<dbReference type="Proteomes" id="UP001596250">
    <property type="component" value="Unassembled WGS sequence"/>
</dbReference>
<keyword evidence="2" id="KW-1185">Reference proteome</keyword>
<dbReference type="EMBL" id="JBHSQV010000163">
    <property type="protein sequence ID" value="MFC5987471.1"/>
    <property type="molecule type" value="Genomic_DNA"/>
</dbReference>
<sequence>MLKLRSGKVYYISLLAVLLMVVTACSNNKPVNETTEPFVLKIATYNEADFKNTFLPFLTREFPAMEIELVQTEEVVNSAFQPGVDYGEYMIDYWDRFMNEESPDLLILNDEQSLSYLSQDSWLTSLETFLERDEYDLNSYSEALLEQIRFEGGGVLYGLSPLFNGKAIFYNKAMFDTFGVPYPEDQMTWEELLRVAGRFAAQTMNGEPVYGLAAGCMPYGNISDLAIRMGETEGLLLADPELRQMRIDSDSWLQALAPLDTALKQNVIYTEHDGSGSLYEPCMRILQKSAMAIGEFETAAAILQLPAEMQQGGWGIATIPVSSMSRDQAPEAIRPTDIMVIPARSEQTEQAWEVIKALNGDDFAAEHANTLNMLPKLSARTEHKPLVFDTIFTAEDFDAFYTLKSMPKAGDPLELYYFELDIVSLQAIVYKEFMAMIQNAGTLQETLNKIQEQGQVELQRGGGG</sequence>
<dbReference type="RefSeq" id="WP_379894857.1">
    <property type="nucleotide sequence ID" value="NZ_CBCSCT010000040.1"/>
</dbReference>
<dbReference type="PROSITE" id="PS51257">
    <property type="entry name" value="PROKAR_LIPOPROTEIN"/>
    <property type="match status" value="1"/>
</dbReference>
<evidence type="ECO:0000313" key="1">
    <source>
        <dbReference type="EMBL" id="MFC5987471.1"/>
    </source>
</evidence>
<accession>A0ABW1IQX0</accession>
<proteinExistence type="predicted"/>
<dbReference type="SUPFAM" id="SSF53850">
    <property type="entry name" value="Periplasmic binding protein-like II"/>
    <property type="match status" value="1"/>
</dbReference>
<dbReference type="InterPro" id="IPR050490">
    <property type="entry name" value="Bact_solute-bd_prot1"/>
</dbReference>
<organism evidence="1 2">
    <name type="scientific">Marinicrinis lubricantis</name>
    <dbReference type="NCBI Taxonomy" id="2086470"/>
    <lineage>
        <taxon>Bacteria</taxon>
        <taxon>Bacillati</taxon>
        <taxon>Bacillota</taxon>
        <taxon>Bacilli</taxon>
        <taxon>Bacillales</taxon>
        <taxon>Paenibacillaceae</taxon>
    </lineage>
</organism>
<comment type="caution">
    <text evidence="1">The sequence shown here is derived from an EMBL/GenBank/DDBJ whole genome shotgun (WGS) entry which is preliminary data.</text>
</comment>
<dbReference type="Gene3D" id="3.40.190.10">
    <property type="entry name" value="Periplasmic binding protein-like II"/>
    <property type="match status" value="1"/>
</dbReference>
<reference evidence="2" key="1">
    <citation type="journal article" date="2019" name="Int. J. Syst. Evol. Microbiol.">
        <title>The Global Catalogue of Microorganisms (GCM) 10K type strain sequencing project: providing services to taxonomists for standard genome sequencing and annotation.</title>
        <authorList>
            <consortium name="The Broad Institute Genomics Platform"/>
            <consortium name="The Broad Institute Genome Sequencing Center for Infectious Disease"/>
            <person name="Wu L."/>
            <person name="Ma J."/>
        </authorList>
    </citation>
    <scope>NUCLEOTIDE SEQUENCE [LARGE SCALE GENOMIC DNA]</scope>
    <source>
        <strain evidence="2">CCM 8749</strain>
    </source>
</reference>
<protein>
    <submittedName>
        <fullName evidence="1">ABC transporter substrate-binding protein</fullName>
    </submittedName>
</protein>
<dbReference type="PANTHER" id="PTHR43649:SF12">
    <property type="entry name" value="DIACETYLCHITOBIOSE BINDING PROTEIN DASA"/>
    <property type="match status" value="1"/>
</dbReference>
<evidence type="ECO:0000313" key="2">
    <source>
        <dbReference type="Proteomes" id="UP001596250"/>
    </source>
</evidence>
<dbReference type="PANTHER" id="PTHR43649">
    <property type="entry name" value="ARABINOSE-BINDING PROTEIN-RELATED"/>
    <property type="match status" value="1"/>
</dbReference>
<name>A0ABW1IQX0_9BACL</name>
<gene>
    <name evidence="1" type="ORF">ACFPXP_13770</name>
</gene>